<sequence>MATRPCYNTSLG</sequence>
<name>A0A0A9HLJ7_ARUDO</name>
<reference evidence="1" key="1">
    <citation type="submission" date="2014-09" db="EMBL/GenBank/DDBJ databases">
        <authorList>
            <person name="Magalhaes I.L.F."/>
            <person name="Oliveira U."/>
            <person name="Santos F.R."/>
            <person name="Vidigal T.H.D.A."/>
            <person name="Brescovit A.D."/>
            <person name="Santos A.J."/>
        </authorList>
    </citation>
    <scope>NUCLEOTIDE SEQUENCE</scope>
    <source>
        <tissue evidence="1">Shoot tissue taken approximately 20 cm above the soil surface</tissue>
    </source>
</reference>
<dbReference type="EMBL" id="GBRH01159866">
    <property type="protein sequence ID" value="JAE38030.1"/>
    <property type="molecule type" value="Transcribed_RNA"/>
</dbReference>
<accession>A0A0A9HLJ7</accession>
<evidence type="ECO:0000313" key="1">
    <source>
        <dbReference type="EMBL" id="JAE38030.1"/>
    </source>
</evidence>
<proteinExistence type="predicted"/>
<reference evidence="1" key="2">
    <citation type="journal article" date="2015" name="Data Brief">
        <title>Shoot transcriptome of the giant reed, Arundo donax.</title>
        <authorList>
            <person name="Barrero R.A."/>
            <person name="Guerrero F.D."/>
            <person name="Moolhuijzen P."/>
            <person name="Goolsby J.A."/>
            <person name="Tidwell J."/>
            <person name="Bellgard S.E."/>
            <person name="Bellgard M.I."/>
        </authorList>
    </citation>
    <scope>NUCLEOTIDE SEQUENCE</scope>
    <source>
        <tissue evidence="1">Shoot tissue taken approximately 20 cm above the soil surface</tissue>
    </source>
</reference>
<organism evidence="1">
    <name type="scientific">Arundo donax</name>
    <name type="common">Giant reed</name>
    <name type="synonym">Donax arundinaceus</name>
    <dbReference type="NCBI Taxonomy" id="35708"/>
    <lineage>
        <taxon>Eukaryota</taxon>
        <taxon>Viridiplantae</taxon>
        <taxon>Streptophyta</taxon>
        <taxon>Embryophyta</taxon>
        <taxon>Tracheophyta</taxon>
        <taxon>Spermatophyta</taxon>
        <taxon>Magnoliopsida</taxon>
        <taxon>Liliopsida</taxon>
        <taxon>Poales</taxon>
        <taxon>Poaceae</taxon>
        <taxon>PACMAD clade</taxon>
        <taxon>Arundinoideae</taxon>
        <taxon>Arundineae</taxon>
        <taxon>Arundo</taxon>
    </lineage>
</organism>
<protein>
    <submittedName>
        <fullName evidence="1">Uncharacterized protein</fullName>
    </submittedName>
</protein>